<name>A0A1B6J546_9HEMI</name>
<organism evidence="1">
    <name type="scientific">Homalodisca liturata</name>
    <dbReference type="NCBI Taxonomy" id="320908"/>
    <lineage>
        <taxon>Eukaryota</taxon>
        <taxon>Metazoa</taxon>
        <taxon>Ecdysozoa</taxon>
        <taxon>Arthropoda</taxon>
        <taxon>Hexapoda</taxon>
        <taxon>Insecta</taxon>
        <taxon>Pterygota</taxon>
        <taxon>Neoptera</taxon>
        <taxon>Paraneoptera</taxon>
        <taxon>Hemiptera</taxon>
        <taxon>Auchenorrhyncha</taxon>
        <taxon>Membracoidea</taxon>
        <taxon>Cicadellidae</taxon>
        <taxon>Cicadellinae</taxon>
        <taxon>Proconiini</taxon>
        <taxon>Homalodisca</taxon>
    </lineage>
</organism>
<proteinExistence type="predicted"/>
<sequence>MSGWTTTPRKLLRAIQTPSKSLLYIQDVILQTVNSGQHRRNNVQQHNIRNAINFNLLYCHLSLYRRKPLYKEALPLKVAEQLEATASKPLQESTNNGYRREYTWRMSSTIHEIN</sequence>
<accession>A0A1B6J546</accession>
<dbReference type="EMBL" id="GECU01013420">
    <property type="protein sequence ID" value="JAS94286.1"/>
    <property type="molecule type" value="Transcribed_RNA"/>
</dbReference>
<dbReference type="AlphaFoldDB" id="A0A1B6J546"/>
<reference evidence="1" key="1">
    <citation type="submission" date="2015-11" db="EMBL/GenBank/DDBJ databases">
        <title>De novo transcriptome assembly of four potential Pierce s Disease insect vectors from Arizona vineyards.</title>
        <authorList>
            <person name="Tassone E.E."/>
        </authorList>
    </citation>
    <scope>NUCLEOTIDE SEQUENCE</scope>
</reference>
<evidence type="ECO:0000313" key="1">
    <source>
        <dbReference type="EMBL" id="JAS94286.1"/>
    </source>
</evidence>
<gene>
    <name evidence="1" type="ORF">g.41330</name>
</gene>
<protein>
    <submittedName>
        <fullName evidence="1">Uncharacterized protein</fullName>
    </submittedName>
</protein>